<dbReference type="InterPro" id="IPR050345">
    <property type="entry name" value="Aliph_Amidase/BUP"/>
</dbReference>
<comment type="caution">
    <text evidence="3">The sequence shown here is derived from an EMBL/GenBank/DDBJ whole genome shotgun (WGS) entry which is preliminary data.</text>
</comment>
<dbReference type="PANTHER" id="PTHR43674:SF2">
    <property type="entry name" value="BETA-UREIDOPROPIONASE"/>
    <property type="match status" value="1"/>
</dbReference>
<dbReference type="SUPFAM" id="SSF56317">
    <property type="entry name" value="Carbon-nitrogen hydrolase"/>
    <property type="match status" value="1"/>
</dbReference>
<dbReference type="GO" id="GO:0016811">
    <property type="term" value="F:hydrolase activity, acting on carbon-nitrogen (but not peptide) bonds, in linear amides"/>
    <property type="evidence" value="ECO:0007669"/>
    <property type="project" value="TreeGrafter"/>
</dbReference>
<evidence type="ECO:0000256" key="1">
    <source>
        <dbReference type="ARBA" id="ARBA00022801"/>
    </source>
</evidence>
<keyword evidence="1" id="KW-0378">Hydrolase</keyword>
<dbReference type="InterPro" id="IPR003010">
    <property type="entry name" value="C-N_Hydrolase"/>
</dbReference>
<evidence type="ECO:0000313" key="3">
    <source>
        <dbReference type="EMBL" id="GFO86189.1"/>
    </source>
</evidence>
<dbReference type="CDD" id="cd07197">
    <property type="entry name" value="nitrilase"/>
    <property type="match status" value="1"/>
</dbReference>
<name>A0A916QCV2_9FIRM</name>
<dbReference type="AlphaFoldDB" id="A0A916QCV2"/>
<gene>
    <name evidence="3" type="ORF">ANBU17_25360</name>
</gene>
<keyword evidence="4" id="KW-1185">Reference proteome</keyword>
<dbReference type="InterPro" id="IPR036526">
    <property type="entry name" value="C-N_Hydrolase_sf"/>
</dbReference>
<reference evidence="3" key="1">
    <citation type="submission" date="2020-06" db="EMBL/GenBank/DDBJ databases">
        <title>Characterization of fructooligosaccharide metabolism and fructooligosaccharide-degrading enzymes in human commensal butyrate producers.</title>
        <authorList>
            <person name="Tanno H."/>
            <person name="Fujii T."/>
            <person name="Hirano K."/>
            <person name="Maeno S."/>
            <person name="Tonozuka T."/>
            <person name="Sakamoto M."/>
            <person name="Ohkuma M."/>
            <person name="Tochio T."/>
            <person name="Endo A."/>
        </authorList>
    </citation>
    <scope>NUCLEOTIDE SEQUENCE</scope>
    <source>
        <strain evidence="3">JCM 17466</strain>
    </source>
</reference>
<dbReference type="Gene3D" id="3.60.110.10">
    <property type="entry name" value="Carbon-nitrogen hydrolase"/>
    <property type="match status" value="1"/>
</dbReference>
<accession>A0A916QCV2</accession>
<dbReference type="PANTHER" id="PTHR43674">
    <property type="entry name" value="NITRILASE C965.09-RELATED"/>
    <property type="match status" value="1"/>
</dbReference>
<dbReference type="Pfam" id="PF00795">
    <property type="entry name" value="CN_hydrolase"/>
    <property type="match status" value="1"/>
</dbReference>
<organism evidence="3 4">
    <name type="scientific">Anaerostipes butyraticus</name>
    <dbReference type="NCBI Taxonomy" id="645466"/>
    <lineage>
        <taxon>Bacteria</taxon>
        <taxon>Bacillati</taxon>
        <taxon>Bacillota</taxon>
        <taxon>Clostridia</taxon>
        <taxon>Lachnospirales</taxon>
        <taxon>Lachnospiraceae</taxon>
        <taxon>Anaerostipes</taxon>
    </lineage>
</organism>
<evidence type="ECO:0000259" key="2">
    <source>
        <dbReference type="PROSITE" id="PS50263"/>
    </source>
</evidence>
<dbReference type="PROSITE" id="PS50263">
    <property type="entry name" value="CN_HYDROLASE"/>
    <property type="match status" value="1"/>
</dbReference>
<protein>
    <recommendedName>
        <fullName evidence="2">CN hydrolase domain-containing protein</fullName>
    </recommendedName>
</protein>
<dbReference type="Proteomes" id="UP000613208">
    <property type="component" value="Unassembled WGS sequence"/>
</dbReference>
<dbReference type="EMBL" id="BLYI01000059">
    <property type="protein sequence ID" value="GFO86189.1"/>
    <property type="molecule type" value="Genomic_DNA"/>
</dbReference>
<proteinExistence type="predicted"/>
<evidence type="ECO:0000313" key="4">
    <source>
        <dbReference type="Proteomes" id="UP000613208"/>
    </source>
</evidence>
<feature type="domain" description="CN hydrolase" evidence="2">
    <location>
        <begin position="1"/>
        <end position="155"/>
    </location>
</feature>
<sequence>MAEISKKYGNYIVFGAAEYAEEKDCLYNSAFVTGPEGVIGTYRKIHPYDAENMWCEKGSEPFMFETPWGPVGIGICYDSYQFPELMRYYVSKGMRLYLNPTAEFEQVELAGSRDNRQETLELATIDFSLADRSLCKENKWAGEIDYRPHIYKKFE</sequence>